<reference evidence="10" key="1">
    <citation type="submission" date="2020-06" db="EMBL/GenBank/DDBJ databases">
        <authorList>
            <person name="Li T."/>
            <person name="Hu X."/>
            <person name="Zhang T."/>
            <person name="Song X."/>
            <person name="Zhang H."/>
            <person name="Dai N."/>
            <person name="Sheng W."/>
            <person name="Hou X."/>
            <person name="Wei L."/>
        </authorList>
    </citation>
    <scope>NUCLEOTIDE SEQUENCE</scope>
    <source>
        <strain evidence="10">G02</strain>
        <tissue evidence="10">Leaf</tissue>
    </source>
</reference>
<comment type="subcellular location">
    <subcellularLocation>
        <location evidence="1">Membrane</location>
        <topology evidence="1">Single-pass membrane protein</topology>
    </subcellularLocation>
</comment>
<dbReference type="AlphaFoldDB" id="A0AAW2P3G1"/>
<keyword evidence="6 9" id="KW-1133">Transmembrane helix</keyword>
<comment type="similarity">
    <text evidence="2">Belongs to the GLUTAMINE DUMPER 1 (TC 9.B.60) family.</text>
</comment>
<accession>A0AAW2P3G1</accession>
<evidence type="ECO:0000256" key="4">
    <source>
        <dbReference type="ARBA" id="ARBA00022692"/>
    </source>
</evidence>
<protein>
    <submittedName>
        <fullName evidence="10">Protein GLUTAMINE DUMPER 2</fullName>
    </submittedName>
</protein>
<dbReference type="EMBL" id="JACGWJ010000018">
    <property type="protein sequence ID" value="KAL0349568.1"/>
    <property type="molecule type" value="Genomic_DNA"/>
</dbReference>
<dbReference type="GO" id="GO:0080143">
    <property type="term" value="P:regulation of amino acid export"/>
    <property type="evidence" value="ECO:0007669"/>
    <property type="project" value="InterPro"/>
</dbReference>
<evidence type="ECO:0000256" key="2">
    <source>
        <dbReference type="ARBA" id="ARBA00009977"/>
    </source>
</evidence>
<dbReference type="GO" id="GO:0006865">
    <property type="term" value="P:amino acid transport"/>
    <property type="evidence" value="ECO:0007669"/>
    <property type="project" value="UniProtKB-KW"/>
</dbReference>
<feature type="transmembrane region" description="Helical" evidence="9">
    <location>
        <begin position="27"/>
        <end position="48"/>
    </location>
</feature>
<gene>
    <name evidence="10" type="ORF">Sradi_4106000</name>
</gene>
<evidence type="ECO:0000256" key="6">
    <source>
        <dbReference type="ARBA" id="ARBA00022989"/>
    </source>
</evidence>
<name>A0AAW2P3G1_SESRA</name>
<feature type="region of interest" description="Disordered" evidence="8">
    <location>
        <begin position="136"/>
        <end position="176"/>
    </location>
</feature>
<keyword evidence="7 9" id="KW-0472">Membrane</keyword>
<evidence type="ECO:0000256" key="8">
    <source>
        <dbReference type="SAM" id="MobiDB-lite"/>
    </source>
</evidence>
<dbReference type="PANTHER" id="PTHR33228:SF77">
    <property type="entry name" value="PROTEIN GLUTAMINE DUMPER 2"/>
    <property type="match status" value="1"/>
</dbReference>
<dbReference type="GO" id="GO:0016020">
    <property type="term" value="C:membrane"/>
    <property type="evidence" value="ECO:0007669"/>
    <property type="project" value="UniProtKB-SubCell"/>
</dbReference>
<proteinExistence type="inferred from homology"/>
<evidence type="ECO:0000256" key="3">
    <source>
        <dbReference type="ARBA" id="ARBA00022448"/>
    </source>
</evidence>
<keyword evidence="3" id="KW-0813">Transport</keyword>
<evidence type="ECO:0000313" key="10">
    <source>
        <dbReference type="EMBL" id="KAL0349568.1"/>
    </source>
</evidence>
<dbReference type="InterPro" id="IPR040359">
    <property type="entry name" value="GDU"/>
</dbReference>
<feature type="compositionally biased region" description="Basic residues" evidence="8">
    <location>
        <begin position="146"/>
        <end position="156"/>
    </location>
</feature>
<dbReference type="PANTHER" id="PTHR33228">
    <property type="entry name" value="PROTEIN GLUTAMINE DUMPER 4-RELATED"/>
    <property type="match status" value="1"/>
</dbReference>
<comment type="caution">
    <text evidence="10">The sequence shown here is derived from an EMBL/GenBank/DDBJ whole genome shotgun (WGS) entry which is preliminary data.</text>
</comment>
<organism evidence="10">
    <name type="scientific">Sesamum radiatum</name>
    <name type="common">Black benniseed</name>
    <dbReference type="NCBI Taxonomy" id="300843"/>
    <lineage>
        <taxon>Eukaryota</taxon>
        <taxon>Viridiplantae</taxon>
        <taxon>Streptophyta</taxon>
        <taxon>Embryophyta</taxon>
        <taxon>Tracheophyta</taxon>
        <taxon>Spermatophyta</taxon>
        <taxon>Magnoliopsida</taxon>
        <taxon>eudicotyledons</taxon>
        <taxon>Gunneridae</taxon>
        <taxon>Pentapetalae</taxon>
        <taxon>asterids</taxon>
        <taxon>lamiids</taxon>
        <taxon>Lamiales</taxon>
        <taxon>Pedaliaceae</taxon>
        <taxon>Sesamum</taxon>
    </lineage>
</organism>
<evidence type="ECO:0000256" key="1">
    <source>
        <dbReference type="ARBA" id="ARBA00004167"/>
    </source>
</evidence>
<sequence>MASFGASAAAAATPATAAPLSPFHSPNPYIFGGLAATLGFLMLACSYCTKWGNGERDLEAGDADGGDGGAKPASPVIEENFMVVMAGQEKPTFLATPTSSRASLFGSKSTRSTSSSSENLDVLYAFSSFPELNGRYHGSPQGHSYGRGRGRGRGHGGRGNDRGNHHNTWINPNIQKKNGIKAKNQHEKLQMEIFAIDVGCLDIGPVPVVRHHI</sequence>
<evidence type="ECO:0000256" key="5">
    <source>
        <dbReference type="ARBA" id="ARBA00022970"/>
    </source>
</evidence>
<evidence type="ECO:0000256" key="9">
    <source>
        <dbReference type="SAM" id="Phobius"/>
    </source>
</evidence>
<evidence type="ECO:0000256" key="7">
    <source>
        <dbReference type="ARBA" id="ARBA00023136"/>
    </source>
</evidence>
<keyword evidence="5" id="KW-0029">Amino-acid transport</keyword>
<reference evidence="10" key="2">
    <citation type="journal article" date="2024" name="Plant">
        <title>Genomic evolution and insights into agronomic trait innovations of Sesamum species.</title>
        <authorList>
            <person name="Miao H."/>
            <person name="Wang L."/>
            <person name="Qu L."/>
            <person name="Liu H."/>
            <person name="Sun Y."/>
            <person name="Le M."/>
            <person name="Wang Q."/>
            <person name="Wei S."/>
            <person name="Zheng Y."/>
            <person name="Lin W."/>
            <person name="Duan Y."/>
            <person name="Cao H."/>
            <person name="Xiong S."/>
            <person name="Wang X."/>
            <person name="Wei L."/>
            <person name="Li C."/>
            <person name="Ma Q."/>
            <person name="Ju M."/>
            <person name="Zhao R."/>
            <person name="Li G."/>
            <person name="Mu C."/>
            <person name="Tian Q."/>
            <person name="Mei H."/>
            <person name="Zhang T."/>
            <person name="Gao T."/>
            <person name="Zhang H."/>
        </authorList>
    </citation>
    <scope>NUCLEOTIDE SEQUENCE</scope>
    <source>
        <strain evidence="10">G02</strain>
    </source>
</reference>
<keyword evidence="4 9" id="KW-0812">Transmembrane</keyword>